<dbReference type="Proteomes" id="UP000189796">
    <property type="component" value="Chromosome I"/>
</dbReference>
<dbReference type="EMBL" id="LT670817">
    <property type="protein sequence ID" value="SHG87799.1"/>
    <property type="molecule type" value="Genomic_DNA"/>
</dbReference>
<sequence length="127" mass="14768">MMAIRSYSIHEMLLAVRRLPATMPESDRLTKGGYNTHRDHWDRWLSGYDGPGFYGRSSWDVDARAVYQRLNNGHMIVWLNEAAGESPPLIRVTIRDMQMRGNGRAQTEAKIVRDRHPWERAASLLFR</sequence>
<dbReference type="AlphaFoldDB" id="A0A1M5NF31"/>
<name>A0A1M5NF31_9BRAD</name>
<gene>
    <name evidence="1" type="ORF">SAMN05443248_2958</name>
</gene>
<proteinExistence type="predicted"/>
<reference evidence="1 2" key="1">
    <citation type="submission" date="2016-11" db="EMBL/GenBank/DDBJ databases">
        <authorList>
            <person name="Jaros S."/>
            <person name="Januszkiewicz K."/>
            <person name="Wedrychowicz H."/>
        </authorList>
    </citation>
    <scope>NUCLEOTIDE SEQUENCE [LARGE SCALE GENOMIC DNA]</scope>
    <source>
        <strain evidence="1 2">GAS138</strain>
    </source>
</reference>
<accession>A0A1M5NF31</accession>
<protein>
    <submittedName>
        <fullName evidence="1">Uncharacterized protein</fullName>
    </submittedName>
</protein>
<evidence type="ECO:0000313" key="2">
    <source>
        <dbReference type="Proteomes" id="UP000189796"/>
    </source>
</evidence>
<organism evidence="1 2">
    <name type="scientific">Bradyrhizobium erythrophlei</name>
    <dbReference type="NCBI Taxonomy" id="1437360"/>
    <lineage>
        <taxon>Bacteria</taxon>
        <taxon>Pseudomonadati</taxon>
        <taxon>Pseudomonadota</taxon>
        <taxon>Alphaproteobacteria</taxon>
        <taxon>Hyphomicrobiales</taxon>
        <taxon>Nitrobacteraceae</taxon>
        <taxon>Bradyrhizobium</taxon>
    </lineage>
</organism>
<evidence type="ECO:0000313" key="1">
    <source>
        <dbReference type="EMBL" id="SHG87799.1"/>
    </source>
</evidence>